<proteinExistence type="predicted"/>
<dbReference type="Proteomes" id="UP000485058">
    <property type="component" value="Unassembled WGS sequence"/>
</dbReference>
<accession>A0A6A0A1B7</accession>
<evidence type="ECO:0000256" key="1">
    <source>
        <dbReference type="SAM" id="MobiDB-lite"/>
    </source>
</evidence>
<sequence length="147" mass="16164">MHHNPFLTCMGVDMGMLDSPCQVMLGAVTITLVDLTLTKGRAGYGLSHNMQAPEAVQKYDTSSRAADTRARLEEAARRKAEEERVKAAQKGVRKEYKAGKISEEDRARKLAEMASNAEQHDAARLSRLHRAKQDEDAAEQAQGVVAN</sequence>
<gene>
    <name evidence="2" type="ORF">HaLaN_20243</name>
</gene>
<feature type="non-terminal residue" evidence="2">
    <location>
        <position position="1"/>
    </location>
</feature>
<protein>
    <submittedName>
        <fullName evidence="2">Cir_N domain-containing protein</fullName>
    </submittedName>
</protein>
<evidence type="ECO:0000313" key="2">
    <source>
        <dbReference type="EMBL" id="GFH22732.1"/>
    </source>
</evidence>
<comment type="caution">
    <text evidence="2">The sequence shown here is derived from an EMBL/GenBank/DDBJ whole genome shotgun (WGS) entry which is preliminary data.</text>
</comment>
<dbReference type="EMBL" id="BLLF01002112">
    <property type="protein sequence ID" value="GFH22732.1"/>
    <property type="molecule type" value="Genomic_DNA"/>
</dbReference>
<evidence type="ECO:0000313" key="3">
    <source>
        <dbReference type="Proteomes" id="UP000485058"/>
    </source>
</evidence>
<name>A0A6A0A1B7_HAELA</name>
<dbReference type="AlphaFoldDB" id="A0A6A0A1B7"/>
<feature type="region of interest" description="Disordered" evidence="1">
    <location>
        <begin position="111"/>
        <end position="147"/>
    </location>
</feature>
<keyword evidence="3" id="KW-1185">Reference proteome</keyword>
<organism evidence="2 3">
    <name type="scientific">Haematococcus lacustris</name>
    <name type="common">Green alga</name>
    <name type="synonym">Haematococcus pluvialis</name>
    <dbReference type="NCBI Taxonomy" id="44745"/>
    <lineage>
        <taxon>Eukaryota</taxon>
        <taxon>Viridiplantae</taxon>
        <taxon>Chlorophyta</taxon>
        <taxon>core chlorophytes</taxon>
        <taxon>Chlorophyceae</taxon>
        <taxon>CS clade</taxon>
        <taxon>Chlamydomonadales</taxon>
        <taxon>Haematococcaceae</taxon>
        <taxon>Haematococcus</taxon>
    </lineage>
</organism>
<reference evidence="2 3" key="1">
    <citation type="submission" date="2020-02" db="EMBL/GenBank/DDBJ databases">
        <title>Draft genome sequence of Haematococcus lacustris strain NIES-144.</title>
        <authorList>
            <person name="Morimoto D."/>
            <person name="Nakagawa S."/>
            <person name="Yoshida T."/>
            <person name="Sawayama S."/>
        </authorList>
    </citation>
    <scope>NUCLEOTIDE SEQUENCE [LARGE SCALE GENOMIC DNA]</scope>
    <source>
        <strain evidence="2 3">NIES-144</strain>
    </source>
</reference>
<feature type="non-terminal residue" evidence="2">
    <location>
        <position position="147"/>
    </location>
</feature>